<dbReference type="OrthoDB" id="2625026at2"/>
<sequence length="130" mass="14841">MKLRKITVEDNVYLYTMTGKVDLPAQEGTLTIKIFLKDYKLTPLLVDFLTWDDPIIGLPLNFGFPLIKPLTDEKEVVNLNRPKYVRECILFGLQKGWTGKNKLEPLDGLEVLRNLGYDVSALTVKKVDSK</sequence>
<evidence type="ECO:0000313" key="4">
    <source>
        <dbReference type="Proteomes" id="UP000198424"/>
    </source>
</evidence>
<dbReference type="Proteomes" id="UP000198424">
    <property type="component" value="Unassembled WGS sequence"/>
</dbReference>
<dbReference type="RefSeq" id="WP_035619265.1">
    <property type="nucleotide sequence ID" value="NZ_JBEWQG010000002.1"/>
</dbReference>
<dbReference type="EMBL" id="MUGY01000032">
    <property type="protein sequence ID" value="OXA88795.1"/>
    <property type="molecule type" value="Genomic_DNA"/>
</dbReference>
<protein>
    <submittedName>
        <fullName evidence="1">Uncharacterized protein</fullName>
    </submittedName>
</protein>
<dbReference type="STRING" id="991.IW20_04255"/>
<evidence type="ECO:0000313" key="1">
    <source>
        <dbReference type="EMBL" id="KFF18788.1"/>
    </source>
</evidence>
<dbReference type="EMBL" id="JPRM01000005">
    <property type="protein sequence ID" value="KFF18788.1"/>
    <property type="molecule type" value="Genomic_DNA"/>
</dbReference>
<dbReference type="eggNOG" id="ENOG5033FKP">
    <property type="taxonomic scope" value="Bacteria"/>
</dbReference>
<organism evidence="1 3">
    <name type="scientific">Flavobacterium hydatis</name>
    <name type="common">Cytophaga aquatilis</name>
    <dbReference type="NCBI Taxonomy" id="991"/>
    <lineage>
        <taxon>Bacteria</taxon>
        <taxon>Pseudomonadati</taxon>
        <taxon>Bacteroidota</taxon>
        <taxon>Flavobacteriia</taxon>
        <taxon>Flavobacteriales</taxon>
        <taxon>Flavobacteriaceae</taxon>
        <taxon>Flavobacterium</taxon>
    </lineage>
</organism>
<accession>A0A086AQ24</accession>
<reference evidence="1 3" key="1">
    <citation type="submission" date="2014-07" db="EMBL/GenBank/DDBJ databases">
        <title>Genome of Flavobacterium hydatis DSM 2063.</title>
        <authorList>
            <person name="Pipes S.E."/>
            <person name="Stropko S.J."/>
            <person name="Newman J.D."/>
        </authorList>
    </citation>
    <scope>NUCLEOTIDE SEQUENCE [LARGE SCALE GENOMIC DNA]</scope>
    <source>
        <strain evidence="1 3">DSM 2063</strain>
    </source>
</reference>
<dbReference type="AlphaFoldDB" id="A0A086AQ24"/>
<name>A0A086AQ24_FLAHY</name>
<evidence type="ECO:0000313" key="2">
    <source>
        <dbReference type="EMBL" id="OXA88795.1"/>
    </source>
</evidence>
<gene>
    <name evidence="2" type="ORF">B0A62_21370</name>
    <name evidence="1" type="ORF">IW20_04255</name>
</gene>
<comment type="caution">
    <text evidence="1">The sequence shown here is derived from an EMBL/GenBank/DDBJ whole genome shotgun (WGS) entry which is preliminary data.</text>
</comment>
<evidence type="ECO:0000313" key="3">
    <source>
        <dbReference type="Proteomes" id="UP000028712"/>
    </source>
</evidence>
<proteinExistence type="predicted"/>
<reference evidence="2 4" key="2">
    <citation type="submission" date="2016-11" db="EMBL/GenBank/DDBJ databases">
        <title>Whole genomes of Flavobacteriaceae.</title>
        <authorList>
            <person name="Stine C."/>
            <person name="Li C."/>
            <person name="Tadesse D."/>
        </authorList>
    </citation>
    <scope>NUCLEOTIDE SEQUENCE [LARGE SCALE GENOMIC DNA]</scope>
    <source>
        <strain evidence="2 4">ATCC 29551</strain>
    </source>
</reference>
<keyword evidence="4" id="KW-1185">Reference proteome</keyword>
<dbReference type="Proteomes" id="UP000028712">
    <property type="component" value="Unassembled WGS sequence"/>
</dbReference>